<dbReference type="PRINTS" id="PR00032">
    <property type="entry name" value="HTHARAC"/>
</dbReference>
<keyword evidence="2" id="KW-0238">DNA-binding</keyword>
<keyword evidence="1" id="KW-0805">Transcription regulation</keyword>
<dbReference type="Pfam" id="PF00072">
    <property type="entry name" value="Response_reg"/>
    <property type="match status" value="1"/>
</dbReference>
<gene>
    <name evidence="7" type="ORF">WMW72_00760</name>
</gene>
<dbReference type="PROSITE" id="PS00041">
    <property type="entry name" value="HTH_ARAC_FAMILY_1"/>
    <property type="match status" value="1"/>
</dbReference>
<dbReference type="InterPro" id="IPR018062">
    <property type="entry name" value="HTH_AraC-typ_CS"/>
</dbReference>
<evidence type="ECO:0000256" key="1">
    <source>
        <dbReference type="ARBA" id="ARBA00023015"/>
    </source>
</evidence>
<accession>A0ABU9DEI7</accession>
<sequence length="256" mass="29610">MMIRVLLVEDEDVIREGISSLIRQASPYFNVVKEAAHSREALDYLNRNVVDMVVTDIRMREMNGLQLLEKIREQFEDMPLLIISGYSDFSYAQKALQYGVSDYLLKPIDRKQLVCALDKIHALLQRRSGKSLEPAETTEEPEERPVGAERRRLIRKVKEYIEAHPEGDLRLQTLADYVHLNSAYLSQLFKQETGINLSDQITTVRIDRAKYLLAHTELKIYDIARLSGYQSPKHFMLVFKQQVGLTPGTYRDQHAD</sequence>
<dbReference type="Pfam" id="PF12833">
    <property type="entry name" value="HTH_18"/>
    <property type="match status" value="1"/>
</dbReference>
<dbReference type="InterPro" id="IPR020449">
    <property type="entry name" value="Tscrpt_reg_AraC-type_HTH"/>
</dbReference>
<dbReference type="EMBL" id="JBBPCC010000001">
    <property type="protein sequence ID" value="MEK8126438.1"/>
    <property type="molecule type" value="Genomic_DNA"/>
</dbReference>
<evidence type="ECO:0000256" key="4">
    <source>
        <dbReference type="PROSITE-ProRule" id="PRU00169"/>
    </source>
</evidence>
<dbReference type="RefSeq" id="WP_341413496.1">
    <property type="nucleotide sequence ID" value="NZ_JBBPCC010000001.1"/>
</dbReference>
<evidence type="ECO:0000256" key="2">
    <source>
        <dbReference type="ARBA" id="ARBA00023125"/>
    </source>
</evidence>
<dbReference type="InterPro" id="IPR018060">
    <property type="entry name" value="HTH_AraC"/>
</dbReference>
<keyword evidence="8" id="KW-1185">Reference proteome</keyword>
<dbReference type="Proteomes" id="UP001469365">
    <property type="component" value="Unassembled WGS sequence"/>
</dbReference>
<feature type="domain" description="Response regulatory" evidence="6">
    <location>
        <begin position="4"/>
        <end position="121"/>
    </location>
</feature>
<dbReference type="InterPro" id="IPR009057">
    <property type="entry name" value="Homeodomain-like_sf"/>
</dbReference>
<feature type="domain" description="HTH araC/xylS-type" evidence="5">
    <location>
        <begin position="155"/>
        <end position="253"/>
    </location>
</feature>
<dbReference type="InterPro" id="IPR001789">
    <property type="entry name" value="Sig_transdc_resp-reg_receiver"/>
</dbReference>
<evidence type="ECO:0000259" key="6">
    <source>
        <dbReference type="PROSITE" id="PS50110"/>
    </source>
</evidence>
<dbReference type="PANTHER" id="PTHR43280:SF2">
    <property type="entry name" value="HTH-TYPE TRANSCRIPTIONAL REGULATOR EXSA"/>
    <property type="match status" value="1"/>
</dbReference>
<dbReference type="PANTHER" id="PTHR43280">
    <property type="entry name" value="ARAC-FAMILY TRANSCRIPTIONAL REGULATOR"/>
    <property type="match status" value="1"/>
</dbReference>
<evidence type="ECO:0000259" key="5">
    <source>
        <dbReference type="PROSITE" id="PS01124"/>
    </source>
</evidence>
<dbReference type="SUPFAM" id="SSF46689">
    <property type="entry name" value="Homeodomain-like"/>
    <property type="match status" value="2"/>
</dbReference>
<evidence type="ECO:0000256" key="3">
    <source>
        <dbReference type="ARBA" id="ARBA00023163"/>
    </source>
</evidence>
<evidence type="ECO:0000313" key="8">
    <source>
        <dbReference type="Proteomes" id="UP001469365"/>
    </source>
</evidence>
<dbReference type="PROSITE" id="PS01124">
    <property type="entry name" value="HTH_ARAC_FAMILY_2"/>
    <property type="match status" value="1"/>
</dbReference>
<dbReference type="InterPro" id="IPR011006">
    <property type="entry name" value="CheY-like_superfamily"/>
</dbReference>
<dbReference type="PROSITE" id="PS50110">
    <property type="entry name" value="RESPONSE_REGULATORY"/>
    <property type="match status" value="1"/>
</dbReference>
<name>A0ABU9DEI7_9BACL</name>
<proteinExistence type="predicted"/>
<keyword evidence="3" id="KW-0804">Transcription</keyword>
<reference evidence="7 8" key="1">
    <citation type="submission" date="2024-04" db="EMBL/GenBank/DDBJ databases">
        <title>draft genome sequnece of Paenibacillus filicis.</title>
        <authorList>
            <person name="Kim D.-U."/>
        </authorList>
    </citation>
    <scope>NUCLEOTIDE SEQUENCE [LARGE SCALE GENOMIC DNA]</scope>
    <source>
        <strain evidence="7 8">KACC14197</strain>
    </source>
</reference>
<organism evidence="7 8">
    <name type="scientific">Paenibacillus filicis</name>
    <dbReference type="NCBI Taxonomy" id="669464"/>
    <lineage>
        <taxon>Bacteria</taxon>
        <taxon>Bacillati</taxon>
        <taxon>Bacillota</taxon>
        <taxon>Bacilli</taxon>
        <taxon>Bacillales</taxon>
        <taxon>Paenibacillaceae</taxon>
        <taxon>Paenibacillus</taxon>
    </lineage>
</organism>
<dbReference type="SMART" id="SM00448">
    <property type="entry name" value="REC"/>
    <property type="match status" value="1"/>
</dbReference>
<comment type="caution">
    <text evidence="7">The sequence shown here is derived from an EMBL/GenBank/DDBJ whole genome shotgun (WGS) entry which is preliminary data.</text>
</comment>
<dbReference type="SUPFAM" id="SSF52172">
    <property type="entry name" value="CheY-like"/>
    <property type="match status" value="1"/>
</dbReference>
<dbReference type="Gene3D" id="3.40.50.2300">
    <property type="match status" value="1"/>
</dbReference>
<protein>
    <submittedName>
        <fullName evidence="7">Response regulator</fullName>
    </submittedName>
</protein>
<feature type="modified residue" description="4-aspartylphosphate" evidence="4">
    <location>
        <position position="56"/>
    </location>
</feature>
<dbReference type="Gene3D" id="1.10.10.60">
    <property type="entry name" value="Homeodomain-like"/>
    <property type="match status" value="2"/>
</dbReference>
<evidence type="ECO:0000313" key="7">
    <source>
        <dbReference type="EMBL" id="MEK8126438.1"/>
    </source>
</evidence>
<keyword evidence="4" id="KW-0597">Phosphoprotein</keyword>
<dbReference type="CDD" id="cd17536">
    <property type="entry name" value="REC_YesN-like"/>
    <property type="match status" value="1"/>
</dbReference>
<dbReference type="SMART" id="SM00342">
    <property type="entry name" value="HTH_ARAC"/>
    <property type="match status" value="1"/>
</dbReference>